<keyword evidence="2" id="KW-1185">Reference proteome</keyword>
<comment type="caution">
    <text evidence="1">The sequence shown here is derived from an EMBL/GenBank/DDBJ whole genome shotgun (WGS) entry which is preliminary data.</text>
</comment>
<protein>
    <submittedName>
        <fullName evidence="1">Uncharacterized protein</fullName>
    </submittedName>
</protein>
<dbReference type="RefSeq" id="WP_203773136.1">
    <property type="nucleotide sequence ID" value="NZ_BAAABO010000028.1"/>
</dbReference>
<gene>
    <name evidence="1" type="ORF">Ade02nite_69600</name>
</gene>
<sequence length="161" mass="16838">MTTRDAERSIVVLETSEVPAAKRIAADHGVRAEEVPRLGVEPVTTATLVIVGAAAAVATVSHLLDQRKGGQVVDLRPGAPRTIYRTPEVVYGTVVIVAEDGSATVEVKEPQGMFGQVVSALTEIASGGPEGADVVARAIEARFGDDVEVTPAERTRRGGDR</sequence>
<evidence type="ECO:0000313" key="2">
    <source>
        <dbReference type="Proteomes" id="UP000609879"/>
    </source>
</evidence>
<proteinExistence type="predicted"/>
<organism evidence="1 2">
    <name type="scientific">Paractinoplanes deccanensis</name>
    <dbReference type="NCBI Taxonomy" id="113561"/>
    <lineage>
        <taxon>Bacteria</taxon>
        <taxon>Bacillati</taxon>
        <taxon>Actinomycetota</taxon>
        <taxon>Actinomycetes</taxon>
        <taxon>Micromonosporales</taxon>
        <taxon>Micromonosporaceae</taxon>
        <taxon>Paractinoplanes</taxon>
    </lineage>
</organism>
<accession>A0ABQ3YEA1</accession>
<evidence type="ECO:0000313" key="1">
    <source>
        <dbReference type="EMBL" id="GID78319.1"/>
    </source>
</evidence>
<name>A0ABQ3YEA1_9ACTN</name>
<dbReference type="Proteomes" id="UP000609879">
    <property type="component" value="Unassembled WGS sequence"/>
</dbReference>
<dbReference type="EMBL" id="BOMI01000145">
    <property type="protein sequence ID" value="GID78319.1"/>
    <property type="molecule type" value="Genomic_DNA"/>
</dbReference>
<reference evidence="1 2" key="1">
    <citation type="submission" date="2021-01" db="EMBL/GenBank/DDBJ databases">
        <title>Whole genome shotgun sequence of Actinoplanes deccanensis NBRC 13994.</title>
        <authorList>
            <person name="Komaki H."/>
            <person name="Tamura T."/>
        </authorList>
    </citation>
    <scope>NUCLEOTIDE SEQUENCE [LARGE SCALE GENOMIC DNA]</scope>
    <source>
        <strain evidence="1 2">NBRC 13994</strain>
    </source>
</reference>